<evidence type="ECO:0000313" key="1">
    <source>
        <dbReference type="EMBL" id="OEH74971.1"/>
    </source>
</evidence>
<dbReference type="EMBL" id="JROU02001859">
    <property type="protein sequence ID" value="OEH74971.1"/>
    <property type="molecule type" value="Genomic_DNA"/>
</dbReference>
<gene>
    <name evidence="1" type="ORF">cyc_00467</name>
</gene>
<dbReference type="Proteomes" id="UP000095192">
    <property type="component" value="Unassembled WGS sequence"/>
</dbReference>
<name>A0A1D3CUV7_9EIME</name>
<comment type="caution">
    <text evidence="1">The sequence shown here is derived from an EMBL/GenBank/DDBJ whole genome shotgun (WGS) entry which is preliminary data.</text>
</comment>
<dbReference type="SUPFAM" id="SSF54534">
    <property type="entry name" value="FKBP-like"/>
    <property type="match status" value="1"/>
</dbReference>
<evidence type="ECO:0000313" key="2">
    <source>
        <dbReference type="Proteomes" id="UP000095192"/>
    </source>
</evidence>
<dbReference type="Gene3D" id="3.10.50.40">
    <property type="match status" value="1"/>
</dbReference>
<dbReference type="InterPro" id="IPR046357">
    <property type="entry name" value="PPIase_dom_sf"/>
</dbReference>
<protein>
    <submittedName>
        <fullName evidence="1">Peptidyl-prolyl cis-trans FKDP-type domain-containing protein</fullName>
    </submittedName>
</protein>
<keyword evidence="2" id="KW-1185">Reference proteome</keyword>
<sequence>MSRLKEVAQCMFRKAALGAAAAAAGPFGTALRTAAAAASVYSSSGELGRRTCGPYGSQSLLPLRGSVSVPWGTPWRPVVVSHACNCAGIDKQVYLEKKAKRVLYVKSRFGFQYVDKTEGEGEALCPGDFAWVEFEGRKALSGELFETSRTQGLLLSLLLRPFKRGSPLTGGPYKVRVKDLGIEGEEEDSHTQEMAEGVKAQGLAGEATGEDTEEGAAVIEGIARGICGMKRGGSLNTSMVLSLSSAFAVHQVLIYEAPANYQGRRRVHSAFCASWLGAYNASLWQLEAKRAVLSILRG</sequence>
<proteinExistence type="predicted"/>
<reference evidence="1 2" key="1">
    <citation type="journal article" date="2016" name="BMC Genomics">
        <title>Comparative genomics reveals Cyclospora cayetanensis possesses coccidia-like metabolism and invasion components but unique surface antigens.</title>
        <authorList>
            <person name="Liu S."/>
            <person name="Wang L."/>
            <person name="Zheng H."/>
            <person name="Xu Z."/>
            <person name="Roellig D.M."/>
            <person name="Li N."/>
            <person name="Frace M.A."/>
            <person name="Tang K."/>
            <person name="Arrowood M.J."/>
            <person name="Moss D.M."/>
            <person name="Zhang L."/>
            <person name="Feng Y."/>
            <person name="Xiao L."/>
        </authorList>
    </citation>
    <scope>NUCLEOTIDE SEQUENCE [LARGE SCALE GENOMIC DNA]</scope>
    <source>
        <strain evidence="1 2">CHN_HEN01</strain>
    </source>
</reference>
<dbReference type="GO" id="GO:0003755">
    <property type="term" value="F:peptidyl-prolyl cis-trans isomerase activity"/>
    <property type="evidence" value="ECO:0007669"/>
    <property type="project" value="InterPro"/>
</dbReference>
<organism evidence="1 2">
    <name type="scientific">Cyclospora cayetanensis</name>
    <dbReference type="NCBI Taxonomy" id="88456"/>
    <lineage>
        <taxon>Eukaryota</taxon>
        <taxon>Sar</taxon>
        <taxon>Alveolata</taxon>
        <taxon>Apicomplexa</taxon>
        <taxon>Conoidasida</taxon>
        <taxon>Coccidia</taxon>
        <taxon>Eucoccidiorida</taxon>
        <taxon>Eimeriorina</taxon>
        <taxon>Eimeriidae</taxon>
        <taxon>Cyclospora</taxon>
    </lineage>
</organism>
<dbReference type="VEuPathDB" id="ToxoDB:cyc_00467"/>
<dbReference type="AlphaFoldDB" id="A0A1D3CUV7"/>
<accession>A0A1D3CUV7</accession>
<dbReference type="InParanoid" id="A0A1D3CUV7"/>